<dbReference type="OrthoDB" id="661680at2759"/>
<dbReference type="PANTHER" id="PTHR31662:SF33">
    <property type="entry name" value="DNA-BINDING STOREKEEPER PROTEIN TRANSCRIPTIONAL REGULATOR-LIKE PROTEIN"/>
    <property type="match status" value="1"/>
</dbReference>
<evidence type="ECO:0000256" key="2">
    <source>
        <dbReference type="SAM" id="MobiDB-lite"/>
    </source>
</evidence>
<comment type="caution">
    <text evidence="4">The sequence shown here is derived from an EMBL/GenBank/DDBJ whole genome shotgun (WGS) entry which is preliminary data.</text>
</comment>
<dbReference type="AlphaFoldDB" id="A0A843UEU1"/>
<name>A0A843UEU1_COLES</name>
<dbReference type="PANTHER" id="PTHR31662">
    <property type="entry name" value="BNAANNG10740D PROTEIN-RELATED"/>
    <property type="match status" value="1"/>
</dbReference>
<evidence type="ECO:0000259" key="3">
    <source>
        <dbReference type="Pfam" id="PF04504"/>
    </source>
</evidence>
<proteinExistence type="inferred from homology"/>
<evidence type="ECO:0000256" key="1">
    <source>
        <dbReference type="ARBA" id="ARBA00010820"/>
    </source>
</evidence>
<gene>
    <name evidence="4" type="ORF">Taro_012871</name>
</gene>
<protein>
    <recommendedName>
        <fullName evidence="3">Glabrous enhancer-binding protein-like DBD domain-containing protein</fullName>
    </recommendedName>
</protein>
<feature type="region of interest" description="Disordered" evidence="2">
    <location>
        <begin position="1"/>
        <end position="152"/>
    </location>
</feature>
<dbReference type="Proteomes" id="UP000652761">
    <property type="component" value="Unassembled WGS sequence"/>
</dbReference>
<evidence type="ECO:0000313" key="4">
    <source>
        <dbReference type="EMBL" id="MQL80440.1"/>
    </source>
</evidence>
<feature type="region of interest" description="Disordered" evidence="2">
    <location>
        <begin position="261"/>
        <end position="287"/>
    </location>
</feature>
<keyword evidence="5" id="KW-1185">Reference proteome</keyword>
<dbReference type="EMBL" id="NMUH01000507">
    <property type="protein sequence ID" value="MQL80440.1"/>
    <property type="molecule type" value="Genomic_DNA"/>
</dbReference>
<organism evidence="4 5">
    <name type="scientific">Colocasia esculenta</name>
    <name type="common">Wild taro</name>
    <name type="synonym">Arum esculentum</name>
    <dbReference type="NCBI Taxonomy" id="4460"/>
    <lineage>
        <taxon>Eukaryota</taxon>
        <taxon>Viridiplantae</taxon>
        <taxon>Streptophyta</taxon>
        <taxon>Embryophyta</taxon>
        <taxon>Tracheophyta</taxon>
        <taxon>Spermatophyta</taxon>
        <taxon>Magnoliopsida</taxon>
        <taxon>Liliopsida</taxon>
        <taxon>Araceae</taxon>
        <taxon>Aroideae</taxon>
        <taxon>Colocasieae</taxon>
        <taxon>Colocasia</taxon>
    </lineage>
</organism>
<evidence type="ECO:0000313" key="5">
    <source>
        <dbReference type="Proteomes" id="UP000652761"/>
    </source>
</evidence>
<reference evidence="4" key="1">
    <citation type="submission" date="2017-07" db="EMBL/GenBank/DDBJ databases">
        <title>Taro Niue Genome Assembly and Annotation.</title>
        <authorList>
            <person name="Atibalentja N."/>
            <person name="Keating K."/>
            <person name="Fields C.J."/>
        </authorList>
    </citation>
    <scope>NUCLEOTIDE SEQUENCE</scope>
    <source>
        <strain evidence="4">Niue_2</strain>
        <tissue evidence="4">Leaf</tissue>
    </source>
</reference>
<accession>A0A843UEU1</accession>
<feature type="compositionally biased region" description="Pro residues" evidence="2">
    <location>
        <begin position="1"/>
        <end position="10"/>
    </location>
</feature>
<comment type="similarity">
    <text evidence="1">Belongs to the GeBP family.</text>
</comment>
<feature type="compositionally biased region" description="Acidic residues" evidence="2">
    <location>
        <begin position="18"/>
        <end position="43"/>
    </location>
</feature>
<dbReference type="InterPro" id="IPR053932">
    <property type="entry name" value="GeBP-like_DBD"/>
</dbReference>
<dbReference type="GO" id="GO:0006355">
    <property type="term" value="P:regulation of DNA-templated transcription"/>
    <property type="evidence" value="ECO:0007669"/>
    <property type="project" value="InterPro"/>
</dbReference>
<dbReference type="Pfam" id="PF04504">
    <property type="entry name" value="GeBP-like_DBD"/>
    <property type="match status" value="1"/>
</dbReference>
<dbReference type="GO" id="GO:0005634">
    <property type="term" value="C:nucleus"/>
    <property type="evidence" value="ECO:0007669"/>
    <property type="project" value="TreeGrafter"/>
</dbReference>
<dbReference type="InterPro" id="IPR007592">
    <property type="entry name" value="GEBP"/>
</dbReference>
<feature type="domain" description="Glabrous enhancer-binding protein-like DBD" evidence="3">
    <location>
        <begin position="150"/>
        <end position="243"/>
    </location>
</feature>
<sequence length="382" mass="42209">MPPAKRPPAPSSSASSGSEEEEQKQKVEEEEEEEGEEDSDDSDSSPKAAAKHITSKPKEAGAPATKTPGSNSDSESESSESDDAKPPPPRRTSRGVDPSIKPISSKPMDATPKSKKSSSQQATEKRKRKEPEAAEEEEATENGMLEKKPFQRVWTEEDEIAVLKGMIQSRERGEEPEAGLDHFLKFIRKSLHSEFSKTQLSDKIRRLKKKYETNTHRSKKGVEPSLFKPHDQTLFELSKKVWGRDANRDYGNDDMEIENAKEERGKATRKGMPTSAVTSPRKDGGDSAVIRGSSLADGNNGEGKGGVSYPKLKEAVTLLESENAGRLFAGSLSEVLELVEPERAKALEEKWRGHFVAGEEFTVRSGSFVALDEHIPVMYIKW</sequence>